<dbReference type="CDD" id="cd06779">
    <property type="entry name" value="cpPDZ_Deg_HtrA-like"/>
    <property type="match status" value="1"/>
</dbReference>
<dbReference type="InterPro" id="IPR001940">
    <property type="entry name" value="Peptidase_S1C"/>
</dbReference>
<dbReference type="PANTHER" id="PTHR43343:SF3">
    <property type="entry name" value="PROTEASE DO-LIKE 8, CHLOROPLASTIC"/>
    <property type="match status" value="1"/>
</dbReference>
<name>A0A537J1C2_9BACT</name>
<dbReference type="SUPFAM" id="SSF50156">
    <property type="entry name" value="PDZ domain-like"/>
    <property type="match status" value="1"/>
</dbReference>
<comment type="similarity">
    <text evidence="1">Belongs to the peptidase S1C family.</text>
</comment>
<accession>A0A537J1C2</accession>
<dbReference type="AlphaFoldDB" id="A0A537J1C2"/>
<gene>
    <name evidence="5" type="ORF">E6H05_00450</name>
</gene>
<dbReference type="InterPro" id="IPR043504">
    <property type="entry name" value="Peptidase_S1_PA_chymotrypsin"/>
</dbReference>
<dbReference type="InterPro" id="IPR009003">
    <property type="entry name" value="Peptidase_S1_PA"/>
</dbReference>
<dbReference type="Gene3D" id="2.30.42.10">
    <property type="match status" value="1"/>
</dbReference>
<reference evidence="5 6" key="1">
    <citation type="journal article" date="2019" name="Nat. Microbiol.">
        <title>Mediterranean grassland soil C-N compound turnover is dependent on rainfall and depth, and is mediated by genomically divergent microorganisms.</title>
        <authorList>
            <person name="Diamond S."/>
            <person name="Andeer P.F."/>
            <person name="Li Z."/>
            <person name="Crits-Christoph A."/>
            <person name="Burstein D."/>
            <person name="Anantharaman K."/>
            <person name="Lane K.R."/>
            <person name="Thomas B.C."/>
            <person name="Pan C."/>
            <person name="Northen T.R."/>
            <person name="Banfield J.F."/>
        </authorList>
    </citation>
    <scope>NUCLEOTIDE SEQUENCE [LARGE SCALE GENOMIC DNA]</scope>
    <source>
        <strain evidence="5">NP_8</strain>
    </source>
</reference>
<dbReference type="InterPro" id="IPR001478">
    <property type="entry name" value="PDZ"/>
</dbReference>
<evidence type="ECO:0000313" key="6">
    <source>
        <dbReference type="Proteomes" id="UP000318834"/>
    </source>
</evidence>
<evidence type="ECO:0000256" key="2">
    <source>
        <dbReference type="ARBA" id="ARBA00022670"/>
    </source>
</evidence>
<evidence type="ECO:0000256" key="1">
    <source>
        <dbReference type="ARBA" id="ARBA00010541"/>
    </source>
</evidence>
<dbReference type="InterPro" id="IPR051201">
    <property type="entry name" value="Chloro_Bact_Ser_Proteases"/>
</dbReference>
<dbReference type="PANTHER" id="PTHR43343">
    <property type="entry name" value="PEPTIDASE S12"/>
    <property type="match status" value="1"/>
</dbReference>
<feature type="domain" description="PDZ" evidence="4">
    <location>
        <begin position="193"/>
        <end position="282"/>
    </location>
</feature>
<sequence length="296" mass="30407">MQILSEISNGIAGIAERVGPSVVRVEARRHAPGSGIVWAADGTIVTADHVIEQEDEIRVGLPDGQLVAATLVGRDPGTDIAVLRAQASGLTVPSWSGGDQAKVGQLVVAVTRPGRTVRARLGIISAAGEAWRAPTGGEFDRYLETDVTPGIGFSGGALVDAGGAVLGMNTAGLLRRAAIAVPVPTLRKVAGALLTHGKIRRGYLGIGAHPVRLPATLEQQVGQRVGLIVVSVESGSPAERGGLVLGDVIVAVDGTPVRTHDDIASQLTSEKIGTSLRVRLLRGGAAKELSVTVAER</sequence>
<dbReference type="Pfam" id="PF13365">
    <property type="entry name" value="Trypsin_2"/>
    <property type="match status" value="1"/>
</dbReference>
<dbReference type="Pfam" id="PF13180">
    <property type="entry name" value="PDZ_2"/>
    <property type="match status" value="1"/>
</dbReference>
<dbReference type="GO" id="GO:0004252">
    <property type="term" value="F:serine-type endopeptidase activity"/>
    <property type="evidence" value="ECO:0007669"/>
    <property type="project" value="InterPro"/>
</dbReference>
<comment type="caution">
    <text evidence="5">The sequence shown here is derived from an EMBL/GenBank/DDBJ whole genome shotgun (WGS) entry which is preliminary data.</text>
</comment>
<organism evidence="5 6">
    <name type="scientific">Candidatus Segetimicrobium genomatis</name>
    <dbReference type="NCBI Taxonomy" id="2569760"/>
    <lineage>
        <taxon>Bacteria</taxon>
        <taxon>Bacillati</taxon>
        <taxon>Candidatus Sysuimicrobiota</taxon>
        <taxon>Candidatus Sysuimicrobiia</taxon>
        <taxon>Candidatus Sysuimicrobiales</taxon>
        <taxon>Candidatus Segetimicrobiaceae</taxon>
        <taxon>Candidatus Segetimicrobium</taxon>
    </lineage>
</organism>
<dbReference type="EMBL" id="VBAP01000004">
    <property type="protein sequence ID" value="TMI77327.1"/>
    <property type="molecule type" value="Genomic_DNA"/>
</dbReference>
<dbReference type="PRINTS" id="PR00834">
    <property type="entry name" value="PROTEASES2C"/>
</dbReference>
<proteinExistence type="inferred from homology"/>
<dbReference type="InterPro" id="IPR036034">
    <property type="entry name" value="PDZ_sf"/>
</dbReference>
<dbReference type="SUPFAM" id="SSF50494">
    <property type="entry name" value="Trypsin-like serine proteases"/>
    <property type="match status" value="1"/>
</dbReference>
<evidence type="ECO:0000256" key="3">
    <source>
        <dbReference type="ARBA" id="ARBA00022801"/>
    </source>
</evidence>
<keyword evidence="3" id="KW-0378">Hydrolase</keyword>
<keyword evidence="2" id="KW-0645">Protease</keyword>
<dbReference type="Proteomes" id="UP000318834">
    <property type="component" value="Unassembled WGS sequence"/>
</dbReference>
<dbReference type="Gene3D" id="2.40.10.10">
    <property type="entry name" value="Trypsin-like serine proteases"/>
    <property type="match status" value="2"/>
</dbReference>
<dbReference type="SMART" id="SM00228">
    <property type="entry name" value="PDZ"/>
    <property type="match status" value="1"/>
</dbReference>
<dbReference type="PROSITE" id="PS50106">
    <property type="entry name" value="PDZ"/>
    <property type="match status" value="1"/>
</dbReference>
<protein>
    <submittedName>
        <fullName evidence="5">PDZ domain-containing protein</fullName>
    </submittedName>
</protein>
<dbReference type="GO" id="GO:0006508">
    <property type="term" value="P:proteolysis"/>
    <property type="evidence" value="ECO:0007669"/>
    <property type="project" value="UniProtKB-KW"/>
</dbReference>
<evidence type="ECO:0000313" key="5">
    <source>
        <dbReference type="EMBL" id="TMI77327.1"/>
    </source>
</evidence>
<evidence type="ECO:0000259" key="4">
    <source>
        <dbReference type="PROSITE" id="PS50106"/>
    </source>
</evidence>